<sequence length="1660" mass="180973">MTSVAQSMERVAQRVNSWDILGSSARISAERDKLVSSASDFVSEQAGHCDPQAATFVPSVFTAIYELLVSVTFFLRTLVMSASLLILKHVVGVSSPWEAGKEVGIERHDERSLSMGAQTSQRTEARAGIDQEDRWGLNVFDEMKSSSGSHPRSWGTRNPKMFASSRLQGSDSTHMPRGSIARRPGPSFGPAGLRSAASAMDAAKGEMGRLKRGWGTLGTTSNEHVHTPQPRQSRGCLVYKRRGATASQVVPPGSVVTAIPGPDCVPRTSSGVDGEPDGIASDSINEDKPTDQAMDGQFDGDVESDATANEGEEGRRRRGKEEEEDKELDFVPEALEEDDTESESVPGRMEDLATGSGGVPFKGQNVEGGAEWDLLADDDLFVAKDGEDFDYFMPISAVPPRPSRTLANGTSIFSCPHDCGATPLIGKPPLKEMEKQKQQQQQQVSEEGMGPLATVMPGEGTGVRELLPKNKIMSMKNSGKPHTLSSLDIGGAKGDGDNNLVPASGQLQRLEEAIDYGADDSGSLELRLASSRVIKEEDDWKAAGSREVRFGSLVVSPGMEVVVDEGAEIAAPFVEEEEEDPCYGAIMASAVDVGEQGDAVVPKGSSPSEKSVQVQLNVNGSVSAMSDVGKGNANIDMTVVLGLRKELEIERMAAARAAEQAMMMIMKLQTEKAALLTEMERLARDAEARQEYDESSLAQLKTVPNPDYIEYSLQKHPDPEEEVLEGKEEKEVSGSDSELSIVGKGNSNLNPTVVLDLRKELEIERTAAARAAEEAMMMIMSLQKEKTALLTEMERIVRDAEERQEHDESTLAQLKRDVTKKLKTNLILERKIDACGKRGGGRKVAGSLQRNHISSAGESQISLSDDEARACSTGHAEWSEDDTFSRENMASSLYSADMESFRSLGSSLATDVRRGTLALSSYGALSPMATNPMRSGRRNRNSETKKQGSTPSPVQRRTLQRCGRRIDEEEEMYTEEHLSELGSNFPMDGETEREWYCSEYLVDDEFDEDLVDDDKFDEDLVDDKFDEDLVVDDGFNEDLVDEEFEEDLVDDEFNEDLVDDGFDEDLVDDEFDQGSLDDYDGGRRRKEEGEASEGAEGEGEGVRDNGNQRFKRPEGQAEVRLETGEEGEHARIMMGRGGIGMLKEEEEEEDGGQEVDMDNQNGEHGKPETTCPSRRRKGVAEGHSEHVRVSEDMKGNQRVVQSEFERMSIADAFNGLSQAHASLGDMEKLTDSENNEEVAKSRALSCLPRTSAKVISHPKGHRQAVSETQSECSMGSIRQSGGVAGVTGLGRLSTRQKKKSPKLGLQRRGEVTEGDADSGRFTDGGNRCGHKRGGMFSKDSSIRGLVASGVEGGGDGEAWHLLRKEAVYGEGCQDPGPTGGNEALRGFRSYHDGMTISKSESLVKVGGCTLSHSSTCKTSEVSTNYGDNFDDRATLYTSTGTDEDSRDDQTLPEWARAMVLFTGEGETAKAQLFGCGSGIKIAATALSSTPSSASDLENHNDELDVVSDEADFHHGSKSDAWYPRGKGQTVYHHDHDRVHTPEESDNSLMKQGWYACPKPRKSNAHSVLATEEEEEDALLGESDSMELGTRMGKLGFPRGGRVDYKSEGSSYSAWEQPVYSSKSNTTYRGKKPKVYPSDEEADLHHGRTGYHPYRGTYDRG</sequence>
<feature type="compositionally biased region" description="Acidic residues" evidence="6">
    <location>
        <begin position="1144"/>
        <end position="1157"/>
    </location>
</feature>
<feature type="region of interest" description="Disordered" evidence="6">
    <location>
        <begin position="214"/>
        <end position="233"/>
    </location>
</feature>
<keyword evidence="9" id="KW-1185">Reference proteome</keyword>
<feature type="compositionally biased region" description="Polar residues" evidence="6">
    <location>
        <begin position="947"/>
        <end position="957"/>
    </location>
</feature>
<organism evidence="8 9">
    <name type="scientific">Chara braunii</name>
    <name type="common">Braun's stonewort</name>
    <dbReference type="NCBI Taxonomy" id="69332"/>
    <lineage>
        <taxon>Eukaryota</taxon>
        <taxon>Viridiplantae</taxon>
        <taxon>Streptophyta</taxon>
        <taxon>Charophyceae</taxon>
        <taxon>Charales</taxon>
        <taxon>Characeae</taxon>
        <taxon>Chara</taxon>
    </lineage>
</organism>
<evidence type="ECO:0000256" key="5">
    <source>
        <dbReference type="SAM" id="Coils"/>
    </source>
</evidence>
<reference evidence="8 9" key="1">
    <citation type="journal article" date="2018" name="Cell">
        <title>The Chara Genome: Secondary Complexity and Implications for Plant Terrestrialization.</title>
        <authorList>
            <person name="Nishiyama T."/>
            <person name="Sakayama H."/>
            <person name="Vries J.D."/>
            <person name="Buschmann H."/>
            <person name="Saint-Marcoux D."/>
            <person name="Ullrich K.K."/>
            <person name="Haas F.B."/>
            <person name="Vanderstraeten L."/>
            <person name="Becker D."/>
            <person name="Lang D."/>
            <person name="Vosolsobe S."/>
            <person name="Rombauts S."/>
            <person name="Wilhelmsson P.K.I."/>
            <person name="Janitza P."/>
            <person name="Kern R."/>
            <person name="Heyl A."/>
            <person name="Rumpler F."/>
            <person name="Villalobos L.I.A.C."/>
            <person name="Clay J.M."/>
            <person name="Skokan R."/>
            <person name="Toyoda A."/>
            <person name="Suzuki Y."/>
            <person name="Kagoshima H."/>
            <person name="Schijlen E."/>
            <person name="Tajeshwar N."/>
            <person name="Catarino B."/>
            <person name="Hetherington A.J."/>
            <person name="Saltykova A."/>
            <person name="Bonnot C."/>
            <person name="Breuninger H."/>
            <person name="Symeonidi A."/>
            <person name="Radhakrishnan G.V."/>
            <person name="Van Nieuwerburgh F."/>
            <person name="Deforce D."/>
            <person name="Chang C."/>
            <person name="Karol K.G."/>
            <person name="Hedrich R."/>
            <person name="Ulvskov P."/>
            <person name="Glockner G."/>
            <person name="Delwiche C.F."/>
            <person name="Petrasek J."/>
            <person name="Van de Peer Y."/>
            <person name="Friml J."/>
            <person name="Beilby M."/>
            <person name="Dolan L."/>
            <person name="Kohara Y."/>
            <person name="Sugano S."/>
            <person name="Fujiyama A."/>
            <person name="Delaux P.-M."/>
            <person name="Quint M."/>
            <person name="TheiBen G."/>
            <person name="Hagemann M."/>
            <person name="Harholt J."/>
            <person name="Dunand C."/>
            <person name="Zachgo S."/>
            <person name="Langdale J."/>
            <person name="Maumus F."/>
            <person name="Straeten D.V.D."/>
            <person name="Gould S.B."/>
            <person name="Rensing S.A."/>
        </authorList>
    </citation>
    <scope>NUCLEOTIDE SEQUENCE [LARGE SCALE GENOMIC DNA]</scope>
    <source>
        <strain evidence="8 9">S276</strain>
    </source>
</reference>
<dbReference type="PANTHER" id="PTHR31422:SF17">
    <property type="entry name" value="OS08G0269000 PROTEIN"/>
    <property type="match status" value="1"/>
</dbReference>
<evidence type="ECO:0000256" key="6">
    <source>
        <dbReference type="SAM" id="MobiDB-lite"/>
    </source>
</evidence>
<evidence type="ECO:0000256" key="4">
    <source>
        <dbReference type="ARBA" id="ARBA00023136"/>
    </source>
</evidence>
<dbReference type="Pfam" id="PF04576">
    <property type="entry name" value="Zein-binding"/>
    <property type="match status" value="2"/>
</dbReference>
<feature type="compositionally biased region" description="Polar residues" evidence="6">
    <location>
        <begin position="1265"/>
        <end position="1279"/>
    </location>
</feature>
<evidence type="ECO:0000256" key="3">
    <source>
        <dbReference type="ARBA" id="ARBA00022989"/>
    </source>
</evidence>
<feature type="region of interest" description="Disordered" evidence="6">
    <location>
        <begin position="923"/>
        <end position="962"/>
    </location>
</feature>
<feature type="region of interest" description="Disordered" evidence="6">
    <location>
        <begin position="1063"/>
        <end position="1198"/>
    </location>
</feature>
<feature type="compositionally biased region" description="Polar residues" evidence="6">
    <location>
        <begin position="848"/>
        <end position="863"/>
    </location>
</feature>
<evidence type="ECO:0000313" key="9">
    <source>
        <dbReference type="Proteomes" id="UP000265515"/>
    </source>
</evidence>
<feature type="compositionally biased region" description="Acidic residues" evidence="6">
    <location>
        <begin position="1063"/>
        <end position="1079"/>
    </location>
</feature>
<feature type="domain" description="GTD-binding" evidence="7">
    <location>
        <begin position="738"/>
        <end position="836"/>
    </location>
</feature>
<feature type="compositionally biased region" description="Basic and acidic residues" evidence="6">
    <location>
        <begin position="1080"/>
        <end position="1089"/>
    </location>
</feature>
<feature type="domain" description="GTD-binding" evidence="7">
    <location>
        <begin position="624"/>
        <end position="717"/>
    </location>
</feature>
<feature type="compositionally biased region" description="Basic and acidic residues" evidence="6">
    <location>
        <begin position="1178"/>
        <end position="1195"/>
    </location>
</feature>
<evidence type="ECO:0000313" key="8">
    <source>
        <dbReference type="EMBL" id="GBG71603.1"/>
    </source>
</evidence>
<feature type="compositionally biased region" description="Basic and acidic residues" evidence="6">
    <location>
        <begin position="1111"/>
        <end position="1131"/>
    </location>
</feature>
<evidence type="ECO:0000256" key="1">
    <source>
        <dbReference type="ARBA" id="ARBA00004370"/>
    </source>
</evidence>
<dbReference type="GO" id="GO:0016020">
    <property type="term" value="C:membrane"/>
    <property type="evidence" value="ECO:0007669"/>
    <property type="project" value="UniProtKB-SubCell"/>
</dbReference>
<feature type="region of interest" description="Disordered" evidence="6">
    <location>
        <begin position="252"/>
        <end position="362"/>
    </location>
</feature>
<dbReference type="PANTHER" id="PTHR31422">
    <property type="entry name" value="BNAANNG28530D PROTEIN"/>
    <property type="match status" value="1"/>
</dbReference>
<dbReference type="EMBL" id="BFEA01000149">
    <property type="protein sequence ID" value="GBG71603.1"/>
    <property type="molecule type" value="Genomic_DNA"/>
</dbReference>
<feature type="compositionally biased region" description="Basic and acidic residues" evidence="6">
    <location>
        <begin position="312"/>
        <end position="321"/>
    </location>
</feature>
<keyword evidence="2" id="KW-0812">Transmembrane</keyword>
<evidence type="ECO:0000259" key="7">
    <source>
        <dbReference type="PROSITE" id="PS51775"/>
    </source>
</evidence>
<protein>
    <recommendedName>
        <fullName evidence="7">GTD-binding domain-containing protein</fullName>
    </recommendedName>
</protein>
<feature type="region of interest" description="Disordered" evidence="6">
    <location>
        <begin position="837"/>
        <end position="883"/>
    </location>
</feature>
<evidence type="ECO:0000256" key="2">
    <source>
        <dbReference type="ARBA" id="ARBA00022692"/>
    </source>
</evidence>
<feature type="region of interest" description="Disordered" evidence="6">
    <location>
        <begin position="717"/>
        <end position="743"/>
    </location>
</feature>
<dbReference type="Proteomes" id="UP000265515">
    <property type="component" value="Unassembled WGS sequence"/>
</dbReference>
<comment type="subcellular location">
    <subcellularLocation>
        <location evidence="1">Membrane</location>
    </subcellularLocation>
</comment>
<feature type="region of interest" description="Disordered" evidence="6">
    <location>
        <begin position="1255"/>
        <end position="1335"/>
    </location>
</feature>
<dbReference type="Gramene" id="GBG71603">
    <property type="protein sequence ID" value="GBG71603"/>
    <property type="gene ID" value="CBR_g9019"/>
</dbReference>
<dbReference type="PROSITE" id="PS51775">
    <property type="entry name" value="GTD_BINDING"/>
    <property type="match status" value="2"/>
</dbReference>
<dbReference type="InterPro" id="IPR007656">
    <property type="entry name" value="GTD-bd"/>
</dbReference>
<accession>A0A388KNT5</accession>
<feature type="region of interest" description="Disordered" evidence="6">
    <location>
        <begin position="1599"/>
        <end position="1660"/>
    </location>
</feature>
<feature type="compositionally biased region" description="Acidic residues" evidence="6">
    <location>
        <begin position="1090"/>
        <end position="1099"/>
    </location>
</feature>
<dbReference type="GO" id="GO:0080115">
    <property type="term" value="F:myosin XI tail binding"/>
    <property type="evidence" value="ECO:0007669"/>
    <property type="project" value="UniProtKB-ARBA"/>
</dbReference>
<comment type="caution">
    <text evidence="8">The sequence shown here is derived from an EMBL/GenBank/DDBJ whole genome shotgun (WGS) entry which is preliminary data.</text>
</comment>
<name>A0A388KNT5_CHABU</name>
<keyword evidence="3" id="KW-1133">Transmembrane helix</keyword>
<feature type="compositionally biased region" description="Basic and acidic residues" evidence="6">
    <location>
        <begin position="717"/>
        <end position="733"/>
    </location>
</feature>
<feature type="compositionally biased region" description="Polar residues" evidence="6">
    <location>
        <begin position="1607"/>
        <end position="1627"/>
    </location>
</feature>
<feature type="region of interest" description="Disordered" evidence="6">
    <location>
        <begin position="435"/>
        <end position="461"/>
    </location>
</feature>
<keyword evidence="5" id="KW-0175">Coiled coil</keyword>
<keyword evidence="4" id="KW-0472">Membrane</keyword>
<feature type="coiled-coil region" evidence="5">
    <location>
        <begin position="779"/>
        <end position="817"/>
    </location>
</feature>
<gene>
    <name evidence="8" type="ORF">CBR_g9019</name>
</gene>
<feature type="region of interest" description="Disordered" evidence="6">
    <location>
        <begin position="166"/>
        <end position="193"/>
    </location>
</feature>
<proteinExistence type="predicted"/>